<dbReference type="Gene3D" id="3.40.1260.10">
    <property type="entry name" value="DsrEFH-like"/>
    <property type="match status" value="1"/>
</dbReference>
<protein>
    <submittedName>
        <fullName evidence="1">Cytoplasmic protein</fullName>
    </submittedName>
</protein>
<dbReference type="AlphaFoldDB" id="A0A7U4DQQ0"/>
<dbReference type="InterPro" id="IPR027396">
    <property type="entry name" value="DsrEFH-like"/>
</dbReference>
<proteinExistence type="predicted"/>
<name>A0A7U4DQQ0_DESPD</name>
<evidence type="ECO:0000313" key="1">
    <source>
        <dbReference type="EMBL" id="ADW19436.1"/>
    </source>
</evidence>
<dbReference type="Proteomes" id="UP000006365">
    <property type="component" value="Chromosome"/>
</dbReference>
<dbReference type="SUPFAM" id="SSF75169">
    <property type="entry name" value="DsrEFH-like"/>
    <property type="match status" value="1"/>
</dbReference>
<dbReference type="RefSeq" id="WP_015725960.1">
    <property type="nucleotide sequence ID" value="NC_014972.1"/>
</dbReference>
<sequence length="115" mass="12598">MNKTVFFAFRDNPLCFIHVLLNSLDMAQKGMEGKIVLEGESVTLVPVMAEPSHFLHQLYTKAKTQGLIVGACRACSTKLNVVEAVTQENIPLIGELAGHPAMSAYIEQGYTVLTF</sequence>
<reference evidence="1 2" key="1">
    <citation type="journal article" date="2011" name="Stand. Genomic Sci.">
        <title>Complete genome sequence of Desulfobulbus propionicus type strain (1pr3).</title>
        <authorList>
            <person name="Pagani I."/>
            <person name="Lapidus A."/>
            <person name="Nolan M."/>
            <person name="Lucas S."/>
            <person name="Hammon N."/>
            <person name="Deshpande S."/>
            <person name="Cheng J.F."/>
            <person name="Chertkov O."/>
            <person name="Davenport K."/>
            <person name="Tapia R."/>
            <person name="Han C."/>
            <person name="Goodwin L."/>
            <person name="Pitluck S."/>
            <person name="Liolios K."/>
            <person name="Mavromatis K."/>
            <person name="Ivanova N."/>
            <person name="Mikhailova N."/>
            <person name="Pati A."/>
            <person name="Chen A."/>
            <person name="Palaniappan K."/>
            <person name="Land M."/>
            <person name="Hauser L."/>
            <person name="Chang Y.J."/>
            <person name="Jeffries C.D."/>
            <person name="Detter J.C."/>
            <person name="Brambilla E."/>
            <person name="Kannan K.P."/>
            <person name="Djao O.D."/>
            <person name="Rohde M."/>
            <person name="Pukall R."/>
            <person name="Spring S."/>
            <person name="Goker M."/>
            <person name="Sikorski J."/>
            <person name="Woyke T."/>
            <person name="Bristow J."/>
            <person name="Eisen J.A."/>
            <person name="Markowitz V."/>
            <person name="Hugenholtz P."/>
            <person name="Kyrpides N.C."/>
            <person name="Klenk H.P."/>
        </authorList>
    </citation>
    <scope>NUCLEOTIDE SEQUENCE [LARGE SCALE GENOMIC DNA]</scope>
    <source>
        <strain evidence="2">ATCC 33891 / DSM 2032 / 1pr3</strain>
    </source>
</reference>
<dbReference type="KEGG" id="dpr:Despr_3309"/>
<gene>
    <name evidence="1" type="ordered locus">Despr_3309</name>
</gene>
<keyword evidence="2" id="KW-1185">Reference proteome</keyword>
<dbReference type="EMBL" id="CP002364">
    <property type="protein sequence ID" value="ADW19436.1"/>
    <property type="molecule type" value="Genomic_DNA"/>
</dbReference>
<evidence type="ECO:0000313" key="2">
    <source>
        <dbReference type="Proteomes" id="UP000006365"/>
    </source>
</evidence>
<organism evidence="1 2">
    <name type="scientific">Desulfobulbus propionicus (strain ATCC 33891 / DSM 2032 / VKM B-1956 / 1pr3)</name>
    <dbReference type="NCBI Taxonomy" id="577650"/>
    <lineage>
        <taxon>Bacteria</taxon>
        <taxon>Pseudomonadati</taxon>
        <taxon>Thermodesulfobacteriota</taxon>
        <taxon>Desulfobulbia</taxon>
        <taxon>Desulfobulbales</taxon>
        <taxon>Desulfobulbaceae</taxon>
        <taxon>Desulfobulbus</taxon>
    </lineage>
</organism>
<accession>A0A7U4DQQ0</accession>